<comment type="caution">
    <text evidence="1">The sequence shown here is derived from an EMBL/GenBank/DDBJ whole genome shotgun (WGS) entry which is preliminary data.</text>
</comment>
<sequence length="102" mass="11754">MVGEMLSDKVSSIESGLHKLYTGYKVRADAMHDLNLTTSQNVTGENPSDYLVGFESFKSRCDKKALLYTRDWIFDQEGEGEDIRHKVKEIEKRLIEDIEKLI</sequence>
<name>A0A2U1KHA9_ARTAN</name>
<dbReference type="AlphaFoldDB" id="A0A2U1KHA9"/>
<dbReference type="OrthoDB" id="1873329at2759"/>
<protein>
    <submittedName>
        <fullName evidence="1">Uncharacterized protein</fullName>
    </submittedName>
</protein>
<organism evidence="1 2">
    <name type="scientific">Artemisia annua</name>
    <name type="common">Sweet wormwood</name>
    <dbReference type="NCBI Taxonomy" id="35608"/>
    <lineage>
        <taxon>Eukaryota</taxon>
        <taxon>Viridiplantae</taxon>
        <taxon>Streptophyta</taxon>
        <taxon>Embryophyta</taxon>
        <taxon>Tracheophyta</taxon>
        <taxon>Spermatophyta</taxon>
        <taxon>Magnoliopsida</taxon>
        <taxon>eudicotyledons</taxon>
        <taxon>Gunneridae</taxon>
        <taxon>Pentapetalae</taxon>
        <taxon>asterids</taxon>
        <taxon>campanulids</taxon>
        <taxon>Asterales</taxon>
        <taxon>Asteraceae</taxon>
        <taxon>Asteroideae</taxon>
        <taxon>Anthemideae</taxon>
        <taxon>Artemisiinae</taxon>
        <taxon>Artemisia</taxon>
    </lineage>
</organism>
<evidence type="ECO:0000313" key="2">
    <source>
        <dbReference type="Proteomes" id="UP000245207"/>
    </source>
</evidence>
<proteinExistence type="predicted"/>
<dbReference type="EMBL" id="PKPP01018697">
    <property type="protein sequence ID" value="PWA36156.1"/>
    <property type="molecule type" value="Genomic_DNA"/>
</dbReference>
<accession>A0A2U1KHA9</accession>
<dbReference type="Proteomes" id="UP000245207">
    <property type="component" value="Unassembled WGS sequence"/>
</dbReference>
<evidence type="ECO:0000313" key="1">
    <source>
        <dbReference type="EMBL" id="PWA36156.1"/>
    </source>
</evidence>
<keyword evidence="2" id="KW-1185">Reference proteome</keyword>
<reference evidence="1 2" key="1">
    <citation type="journal article" date="2018" name="Mol. Plant">
        <title>The genome of Artemisia annua provides insight into the evolution of Asteraceae family and artemisinin biosynthesis.</title>
        <authorList>
            <person name="Shen Q."/>
            <person name="Zhang L."/>
            <person name="Liao Z."/>
            <person name="Wang S."/>
            <person name="Yan T."/>
            <person name="Shi P."/>
            <person name="Liu M."/>
            <person name="Fu X."/>
            <person name="Pan Q."/>
            <person name="Wang Y."/>
            <person name="Lv Z."/>
            <person name="Lu X."/>
            <person name="Zhang F."/>
            <person name="Jiang W."/>
            <person name="Ma Y."/>
            <person name="Chen M."/>
            <person name="Hao X."/>
            <person name="Li L."/>
            <person name="Tang Y."/>
            <person name="Lv G."/>
            <person name="Zhou Y."/>
            <person name="Sun X."/>
            <person name="Brodelius P.E."/>
            <person name="Rose J.K.C."/>
            <person name="Tang K."/>
        </authorList>
    </citation>
    <scope>NUCLEOTIDE SEQUENCE [LARGE SCALE GENOMIC DNA]</scope>
    <source>
        <strain evidence="2">cv. Huhao1</strain>
        <tissue evidence="1">Leaf</tissue>
    </source>
</reference>
<gene>
    <name evidence="1" type="ORF">CTI12_AA602730</name>
</gene>